<protein>
    <submittedName>
        <fullName evidence="1">Uncharacterized protein</fullName>
    </submittedName>
</protein>
<evidence type="ECO:0000313" key="2">
    <source>
        <dbReference type="Proteomes" id="UP000076501"/>
    </source>
</evidence>
<evidence type="ECO:0000313" key="1">
    <source>
        <dbReference type="EMBL" id="KZD32329.1"/>
    </source>
</evidence>
<proteinExistence type="predicted"/>
<dbReference type="Proteomes" id="UP000076501">
    <property type="component" value="Unassembled WGS sequence"/>
</dbReference>
<reference evidence="1 2" key="1">
    <citation type="submission" date="2015-09" db="EMBL/GenBank/DDBJ databases">
        <title>Bacillus cereus food isolates.</title>
        <authorList>
            <person name="Boekhorst J."/>
        </authorList>
    </citation>
    <scope>NUCLEOTIDE SEQUENCE [LARGE SCALE GENOMIC DNA]</scope>
    <source>
        <strain evidence="1 2">B4082</strain>
    </source>
</reference>
<comment type="caution">
    <text evidence="1">The sequence shown here is derived from an EMBL/GenBank/DDBJ whole genome shotgun (WGS) entry which is preliminary data.</text>
</comment>
<gene>
    <name evidence="1" type="ORF">B4082_3553</name>
</gene>
<organism evidence="1 2">
    <name type="scientific">Bacillus cereus</name>
    <dbReference type="NCBI Taxonomy" id="1396"/>
    <lineage>
        <taxon>Bacteria</taxon>
        <taxon>Bacillati</taxon>
        <taxon>Bacillota</taxon>
        <taxon>Bacilli</taxon>
        <taxon>Bacillales</taxon>
        <taxon>Bacillaceae</taxon>
        <taxon>Bacillus</taxon>
        <taxon>Bacillus cereus group</taxon>
    </lineage>
</organism>
<name>A0A164E4N9_BACCE</name>
<sequence>MAGANSKERQPVLSVGACCASWKITDQVRVPFCDTAVATPK</sequence>
<dbReference type="EMBL" id="LJKA01000051">
    <property type="protein sequence ID" value="KZD32329.1"/>
    <property type="molecule type" value="Genomic_DNA"/>
</dbReference>
<accession>A0A164E4N9</accession>
<dbReference type="AlphaFoldDB" id="A0A164E4N9"/>